<gene>
    <name evidence="2" type="ORF">GCM10022291_21040</name>
</gene>
<name>A0ABP8CAK3_9FLAO</name>
<comment type="caution">
    <text evidence="2">The sequence shown here is derived from an EMBL/GenBank/DDBJ whole genome shotgun (WGS) entry which is preliminary data.</text>
</comment>
<dbReference type="Gene3D" id="1.25.40.10">
    <property type="entry name" value="Tetratricopeptide repeat domain"/>
    <property type="match status" value="1"/>
</dbReference>
<sequence>MYYYLIIALQVYCVYHAYKNRNAYYWFFLIFFLPGIGCAIYLITQVYNKRDAEKIQDEIISIINPTKKVKDLEKQLQFSETYQNRVNLADAYLEIKDYNKAINHYLIALDDDFENDLYVIKQLTEAYFKAENYDKVIVYAEKIKSKNEFKKSRSQFLYGLALEKLGKFEEAEVNLKAIDIRYSFYNERLVFARFLINRNKINEAKLVLNEVFNESKHMTKPNRKLFKNTIYEVEKLLKEIS</sequence>
<evidence type="ECO:0000313" key="2">
    <source>
        <dbReference type="EMBL" id="GAA4236519.1"/>
    </source>
</evidence>
<dbReference type="PIRSF" id="PIRSF030959">
    <property type="entry name" value="UCP030959"/>
    <property type="match status" value="1"/>
</dbReference>
<evidence type="ECO:0000256" key="1">
    <source>
        <dbReference type="SAM" id="Phobius"/>
    </source>
</evidence>
<keyword evidence="1" id="KW-0472">Membrane</keyword>
<reference evidence="3" key="1">
    <citation type="journal article" date="2019" name="Int. J. Syst. Evol. Microbiol.">
        <title>The Global Catalogue of Microorganisms (GCM) 10K type strain sequencing project: providing services to taxonomists for standard genome sequencing and annotation.</title>
        <authorList>
            <consortium name="The Broad Institute Genomics Platform"/>
            <consortium name="The Broad Institute Genome Sequencing Center for Infectious Disease"/>
            <person name="Wu L."/>
            <person name="Ma J."/>
        </authorList>
    </citation>
    <scope>NUCLEOTIDE SEQUENCE [LARGE SCALE GENOMIC DNA]</scope>
    <source>
        <strain evidence="3">JCM 17630</strain>
    </source>
</reference>
<keyword evidence="1" id="KW-1133">Transmembrane helix</keyword>
<organism evidence="2 3">
    <name type="scientific">Postechiella marina</name>
    <dbReference type="NCBI Taxonomy" id="943941"/>
    <lineage>
        <taxon>Bacteria</taxon>
        <taxon>Pseudomonadati</taxon>
        <taxon>Bacteroidota</taxon>
        <taxon>Flavobacteriia</taxon>
        <taxon>Flavobacteriales</taxon>
        <taxon>Flavobacteriaceae</taxon>
        <taxon>Postechiella</taxon>
    </lineage>
</organism>
<accession>A0ABP8CAK3</accession>
<dbReference type="InterPro" id="IPR014562">
    <property type="entry name" value="UCP030959_TPR_rpt-cont"/>
</dbReference>
<proteinExistence type="predicted"/>
<dbReference type="RefSeq" id="WP_344788185.1">
    <property type="nucleotide sequence ID" value="NZ_BAABCA010000004.1"/>
</dbReference>
<evidence type="ECO:0008006" key="4">
    <source>
        <dbReference type="Google" id="ProtNLM"/>
    </source>
</evidence>
<feature type="transmembrane region" description="Helical" evidence="1">
    <location>
        <begin position="24"/>
        <end position="44"/>
    </location>
</feature>
<protein>
    <recommendedName>
        <fullName evidence="4">Tetratricopeptide repeat protein</fullName>
    </recommendedName>
</protein>
<evidence type="ECO:0000313" key="3">
    <source>
        <dbReference type="Proteomes" id="UP001501496"/>
    </source>
</evidence>
<dbReference type="SUPFAM" id="SSF48452">
    <property type="entry name" value="TPR-like"/>
    <property type="match status" value="1"/>
</dbReference>
<keyword evidence="3" id="KW-1185">Reference proteome</keyword>
<dbReference type="EMBL" id="BAABCA010000004">
    <property type="protein sequence ID" value="GAA4236519.1"/>
    <property type="molecule type" value="Genomic_DNA"/>
</dbReference>
<keyword evidence="1" id="KW-0812">Transmembrane</keyword>
<dbReference type="Proteomes" id="UP001501496">
    <property type="component" value="Unassembled WGS sequence"/>
</dbReference>
<dbReference type="InterPro" id="IPR011990">
    <property type="entry name" value="TPR-like_helical_dom_sf"/>
</dbReference>